<dbReference type="RefSeq" id="WP_136530166.1">
    <property type="nucleotide sequence ID" value="NZ_STGX01000009.1"/>
</dbReference>
<comment type="caution">
    <text evidence="1">The sequence shown here is derived from an EMBL/GenBank/DDBJ whole genome shotgun (WGS) entry which is preliminary data.</text>
</comment>
<evidence type="ECO:0000313" key="2">
    <source>
        <dbReference type="Proteomes" id="UP000305792"/>
    </source>
</evidence>
<organism evidence="1 2">
    <name type="scientific">Glycomyces paridis</name>
    <dbReference type="NCBI Taxonomy" id="2126555"/>
    <lineage>
        <taxon>Bacteria</taxon>
        <taxon>Bacillati</taxon>
        <taxon>Actinomycetota</taxon>
        <taxon>Actinomycetes</taxon>
        <taxon>Glycomycetales</taxon>
        <taxon>Glycomycetaceae</taxon>
        <taxon>Glycomyces</taxon>
    </lineage>
</organism>
<name>A0A4S8PC87_9ACTN</name>
<dbReference type="AlphaFoldDB" id="A0A4S8PC87"/>
<dbReference type="Proteomes" id="UP000305792">
    <property type="component" value="Unassembled WGS sequence"/>
</dbReference>
<protein>
    <submittedName>
        <fullName evidence="1">Uncharacterized protein</fullName>
    </submittedName>
</protein>
<reference evidence="1 2" key="1">
    <citation type="journal article" date="2018" name="Int. J. Syst. Evol. Microbiol.">
        <title>Glycomyces paridis sp. nov., isolated from the medicinal plant Paris polyphylla.</title>
        <authorList>
            <person name="Fang X.M."/>
            <person name="Bai J.L."/>
            <person name="Su J."/>
            <person name="Zhao L.L."/>
            <person name="Liu H.Y."/>
            <person name="Ma B.P."/>
            <person name="Zhang Y.Q."/>
            <person name="Yu L.Y."/>
        </authorList>
    </citation>
    <scope>NUCLEOTIDE SEQUENCE [LARGE SCALE GENOMIC DNA]</scope>
    <source>
        <strain evidence="1 2">CPCC 204357</strain>
    </source>
</reference>
<dbReference type="OrthoDB" id="4243039at2"/>
<keyword evidence="2" id="KW-1185">Reference proteome</keyword>
<evidence type="ECO:0000313" key="1">
    <source>
        <dbReference type="EMBL" id="THV27933.1"/>
    </source>
</evidence>
<sequence length="75" mass="8391">MFAYLRTLVRRRVVVNLASGRAFRAILWARRGRLLVLRDVVMHEPGAGPVAVDGETVIEVDRVEFIQVLTGTDEG</sequence>
<proteinExistence type="predicted"/>
<accession>A0A4S8PC87</accession>
<gene>
    <name evidence="1" type="ORF">E9998_13155</name>
</gene>
<dbReference type="EMBL" id="STGX01000009">
    <property type="protein sequence ID" value="THV27933.1"/>
    <property type="molecule type" value="Genomic_DNA"/>
</dbReference>